<keyword evidence="1" id="KW-0812">Transmembrane</keyword>
<dbReference type="Proteomes" id="UP000177838">
    <property type="component" value="Unassembled WGS sequence"/>
</dbReference>
<feature type="transmembrane region" description="Helical" evidence="1">
    <location>
        <begin position="107"/>
        <end position="130"/>
    </location>
</feature>
<feature type="transmembrane region" description="Helical" evidence="1">
    <location>
        <begin position="65"/>
        <end position="86"/>
    </location>
</feature>
<reference evidence="2 3" key="1">
    <citation type="journal article" date="2016" name="Nat. Commun.">
        <title>Thousands of microbial genomes shed light on interconnected biogeochemical processes in an aquifer system.</title>
        <authorList>
            <person name="Anantharaman K."/>
            <person name="Brown C.T."/>
            <person name="Hug L.A."/>
            <person name="Sharon I."/>
            <person name="Castelle C.J."/>
            <person name="Probst A.J."/>
            <person name="Thomas B.C."/>
            <person name="Singh A."/>
            <person name="Wilkins M.J."/>
            <person name="Karaoz U."/>
            <person name="Brodie E.L."/>
            <person name="Williams K.H."/>
            <person name="Hubbard S.S."/>
            <person name="Banfield J.F."/>
        </authorList>
    </citation>
    <scope>NUCLEOTIDE SEQUENCE [LARGE SCALE GENOMIC DNA]</scope>
</reference>
<gene>
    <name evidence="2" type="ORF">A2589_02535</name>
</gene>
<organism evidence="2 3">
    <name type="scientific">Candidatus Vogelbacteria bacterium RIFOXYD1_FULL_46_19</name>
    <dbReference type="NCBI Taxonomy" id="1802439"/>
    <lineage>
        <taxon>Bacteria</taxon>
        <taxon>Candidatus Vogeliibacteriota</taxon>
    </lineage>
</organism>
<dbReference type="STRING" id="1802439.A2589_02535"/>
<protein>
    <submittedName>
        <fullName evidence="2">Uncharacterized protein</fullName>
    </submittedName>
</protein>
<proteinExistence type="predicted"/>
<keyword evidence="1" id="KW-1133">Transmembrane helix</keyword>
<dbReference type="AlphaFoldDB" id="A0A1G2QGY3"/>
<accession>A0A1G2QGY3</accession>
<dbReference type="EMBL" id="MHTK01000004">
    <property type="protein sequence ID" value="OHA59894.1"/>
    <property type="molecule type" value="Genomic_DNA"/>
</dbReference>
<evidence type="ECO:0000313" key="3">
    <source>
        <dbReference type="Proteomes" id="UP000177838"/>
    </source>
</evidence>
<dbReference type="Pfam" id="PF18895">
    <property type="entry name" value="T4SS_pilin"/>
    <property type="match status" value="1"/>
</dbReference>
<evidence type="ECO:0000256" key="1">
    <source>
        <dbReference type="SAM" id="Phobius"/>
    </source>
</evidence>
<name>A0A1G2QGY3_9BACT</name>
<sequence length="145" mass="15222">MIGQKKVSILGVLMIVILSFSFMPLTVLADIPGMGGDPINAGDGGGGSCQLTDFKSLISCIGSNILNPLVALIMGAALVVFLFGVLKFIRDGDKPEERKKGGAMMMYGVVGFFVMLSVWGLVGILTNTFFDGGAPQQPPIPTIQI</sequence>
<keyword evidence="1" id="KW-0472">Membrane</keyword>
<evidence type="ECO:0000313" key="2">
    <source>
        <dbReference type="EMBL" id="OHA59894.1"/>
    </source>
</evidence>
<comment type="caution">
    <text evidence="2">The sequence shown here is derived from an EMBL/GenBank/DDBJ whole genome shotgun (WGS) entry which is preliminary data.</text>
</comment>
<feature type="transmembrane region" description="Helical" evidence="1">
    <location>
        <begin position="7"/>
        <end position="29"/>
    </location>
</feature>
<dbReference type="InterPro" id="IPR043993">
    <property type="entry name" value="T4SS_pilin"/>
</dbReference>